<evidence type="ECO:0000256" key="1">
    <source>
        <dbReference type="SAM" id="SignalP"/>
    </source>
</evidence>
<dbReference type="Pfam" id="PF16153">
    <property type="entry name" value="DUF4861"/>
    <property type="match status" value="1"/>
</dbReference>
<evidence type="ECO:0000313" key="3">
    <source>
        <dbReference type="Proteomes" id="UP000601768"/>
    </source>
</evidence>
<dbReference type="Proteomes" id="UP000601768">
    <property type="component" value="Unassembled WGS sequence"/>
</dbReference>
<dbReference type="PROSITE" id="PS51257">
    <property type="entry name" value="PROKAR_LIPOPROTEIN"/>
    <property type="match status" value="1"/>
</dbReference>
<protein>
    <submittedName>
        <fullName evidence="2">DUF4861 family protein</fullName>
    </submittedName>
</protein>
<sequence>MYKTKLSSLALMTAFLVSGCGSQTNDGMQIKIKNPANGSPLSQVINVPLNNQVSMQTQYKSDHNAKVELVDNDQDGQADTARLLVNVAPGQQQTLQLTADNNVTLADMAHVELSRRTGGHWDGKDYKADAFTFEPVDHFVTPPQLTDHSYYLRYEGPGWENDKIGFRLYLDWRNAIDIYGKKTSDMVLPGVGLDGYESYHHSSDWGQDVLKVGKALGVGALGRLDGDNVMHFQQHENMTYQQLTNDKLSASFSVDYKNWTVGDKTIDLSTHYQVNAGDNGATITASTSEPVDNLVTGLVKHPNTVKLQKRGETWGYIARYGKQSLAGDDDELGFALFYRVDQVERLLDGQYDDLVQFKPSSDSIEYHIVALWPQGVQPQKTQQQFAELLDQELAKLQHPVTQVN</sequence>
<gene>
    <name evidence="2" type="ORF">H8B19_07280</name>
</gene>
<organism evidence="2 3">
    <name type="scientific">Neptunicella marina</name>
    <dbReference type="NCBI Taxonomy" id="2125989"/>
    <lineage>
        <taxon>Bacteria</taxon>
        <taxon>Pseudomonadati</taxon>
        <taxon>Pseudomonadota</taxon>
        <taxon>Gammaproteobacteria</taxon>
        <taxon>Alteromonadales</taxon>
        <taxon>Alteromonadaceae</taxon>
        <taxon>Neptunicella</taxon>
    </lineage>
</organism>
<keyword evidence="3" id="KW-1185">Reference proteome</keyword>
<dbReference type="EMBL" id="JACNEP010000004">
    <property type="protein sequence ID" value="MBC3765674.1"/>
    <property type="molecule type" value="Genomic_DNA"/>
</dbReference>
<reference evidence="2" key="2">
    <citation type="submission" date="2020-08" db="EMBL/GenBank/DDBJ databases">
        <authorList>
            <person name="Lai Q."/>
        </authorList>
    </citation>
    <scope>NUCLEOTIDE SEQUENCE</scope>
    <source>
        <strain evidence="2">S27-2</strain>
    </source>
</reference>
<name>A0A8J6ISV1_9ALTE</name>
<proteinExistence type="predicted"/>
<reference evidence="2" key="1">
    <citation type="journal article" date="2018" name="Int. J. Syst. Evol. Microbiol.">
        <title>Neptunicella marina gen. nov., sp. nov., isolated from surface seawater.</title>
        <authorList>
            <person name="Liu X."/>
            <person name="Lai Q."/>
            <person name="Du Y."/>
            <person name="Zhang X."/>
            <person name="Liu Z."/>
            <person name="Sun F."/>
            <person name="Shao Z."/>
        </authorList>
    </citation>
    <scope>NUCLEOTIDE SEQUENCE</scope>
    <source>
        <strain evidence="2">S27-2</strain>
    </source>
</reference>
<evidence type="ECO:0000313" key="2">
    <source>
        <dbReference type="EMBL" id="MBC3765674.1"/>
    </source>
</evidence>
<feature type="chain" id="PRO_5035178851" evidence="1">
    <location>
        <begin position="24"/>
        <end position="404"/>
    </location>
</feature>
<accession>A0A8J6ISV1</accession>
<keyword evidence="1" id="KW-0732">Signal</keyword>
<comment type="caution">
    <text evidence="2">The sequence shown here is derived from an EMBL/GenBank/DDBJ whole genome shotgun (WGS) entry which is preliminary data.</text>
</comment>
<dbReference type="InterPro" id="IPR032342">
    <property type="entry name" value="DUF4861"/>
</dbReference>
<dbReference type="AlphaFoldDB" id="A0A8J6ISV1"/>
<feature type="signal peptide" evidence="1">
    <location>
        <begin position="1"/>
        <end position="23"/>
    </location>
</feature>
<dbReference type="RefSeq" id="WP_186506134.1">
    <property type="nucleotide sequence ID" value="NZ_JACNEP010000004.1"/>
</dbReference>